<accession>A0AAE0M4E4</accession>
<feature type="region of interest" description="Disordered" evidence="1">
    <location>
        <begin position="446"/>
        <end position="496"/>
    </location>
</feature>
<reference evidence="3" key="1">
    <citation type="journal article" date="2023" name="Mol. Phylogenet. Evol.">
        <title>Genome-scale phylogeny and comparative genomics of the fungal order Sordariales.</title>
        <authorList>
            <person name="Hensen N."/>
            <person name="Bonometti L."/>
            <person name="Westerberg I."/>
            <person name="Brannstrom I.O."/>
            <person name="Guillou S."/>
            <person name="Cros-Aarteil S."/>
            <person name="Calhoun S."/>
            <person name="Haridas S."/>
            <person name="Kuo A."/>
            <person name="Mondo S."/>
            <person name="Pangilinan J."/>
            <person name="Riley R."/>
            <person name="LaButti K."/>
            <person name="Andreopoulos B."/>
            <person name="Lipzen A."/>
            <person name="Chen C."/>
            <person name="Yan M."/>
            <person name="Daum C."/>
            <person name="Ng V."/>
            <person name="Clum A."/>
            <person name="Steindorff A."/>
            <person name="Ohm R.A."/>
            <person name="Martin F."/>
            <person name="Silar P."/>
            <person name="Natvig D.O."/>
            <person name="Lalanne C."/>
            <person name="Gautier V."/>
            <person name="Ament-Velasquez S.L."/>
            <person name="Kruys A."/>
            <person name="Hutchinson M.I."/>
            <person name="Powell A.J."/>
            <person name="Barry K."/>
            <person name="Miller A.N."/>
            <person name="Grigoriev I.V."/>
            <person name="Debuchy R."/>
            <person name="Gladieux P."/>
            <person name="Hiltunen Thoren M."/>
            <person name="Johannesson H."/>
        </authorList>
    </citation>
    <scope>NUCLEOTIDE SEQUENCE</scope>
    <source>
        <strain evidence="3">CBS 118394</strain>
    </source>
</reference>
<feature type="compositionally biased region" description="Basic and acidic residues" evidence="1">
    <location>
        <begin position="277"/>
        <end position="302"/>
    </location>
</feature>
<dbReference type="PROSITE" id="PS50800">
    <property type="entry name" value="SAP"/>
    <property type="match status" value="1"/>
</dbReference>
<dbReference type="SUPFAM" id="SSF54928">
    <property type="entry name" value="RNA-binding domain, RBD"/>
    <property type="match status" value="1"/>
</dbReference>
<protein>
    <recommendedName>
        <fullName evidence="2">SAP domain-containing protein</fullName>
    </recommendedName>
</protein>
<feature type="region of interest" description="Disordered" evidence="1">
    <location>
        <begin position="18"/>
        <end position="310"/>
    </location>
</feature>
<feature type="region of interest" description="Disordered" evidence="1">
    <location>
        <begin position="568"/>
        <end position="672"/>
    </location>
</feature>
<feature type="compositionally biased region" description="Gly residues" evidence="1">
    <location>
        <begin position="582"/>
        <end position="595"/>
    </location>
</feature>
<dbReference type="EMBL" id="JAUEDM010000004">
    <property type="protein sequence ID" value="KAK3318650.1"/>
    <property type="molecule type" value="Genomic_DNA"/>
</dbReference>
<dbReference type="InterPro" id="IPR012677">
    <property type="entry name" value="Nucleotide-bd_a/b_plait_sf"/>
</dbReference>
<feature type="compositionally biased region" description="Basic and acidic residues" evidence="1">
    <location>
        <begin position="626"/>
        <end position="636"/>
    </location>
</feature>
<feature type="compositionally biased region" description="Basic and acidic residues" evidence="1">
    <location>
        <begin position="185"/>
        <end position="195"/>
    </location>
</feature>
<feature type="compositionally biased region" description="Gly residues" evidence="1">
    <location>
        <begin position="644"/>
        <end position="661"/>
    </location>
</feature>
<feature type="compositionally biased region" description="Polar residues" evidence="1">
    <location>
        <begin position="114"/>
        <end position="129"/>
    </location>
</feature>
<evidence type="ECO:0000313" key="4">
    <source>
        <dbReference type="Proteomes" id="UP001283341"/>
    </source>
</evidence>
<feature type="domain" description="SAP" evidence="2">
    <location>
        <begin position="5"/>
        <end position="39"/>
    </location>
</feature>
<reference evidence="3" key="2">
    <citation type="submission" date="2023-06" db="EMBL/GenBank/DDBJ databases">
        <authorList>
            <consortium name="Lawrence Berkeley National Laboratory"/>
            <person name="Haridas S."/>
            <person name="Hensen N."/>
            <person name="Bonometti L."/>
            <person name="Westerberg I."/>
            <person name="Brannstrom I.O."/>
            <person name="Guillou S."/>
            <person name="Cros-Aarteil S."/>
            <person name="Calhoun S."/>
            <person name="Kuo A."/>
            <person name="Mondo S."/>
            <person name="Pangilinan J."/>
            <person name="Riley R."/>
            <person name="Labutti K."/>
            <person name="Andreopoulos B."/>
            <person name="Lipzen A."/>
            <person name="Chen C."/>
            <person name="Yanf M."/>
            <person name="Daum C."/>
            <person name="Ng V."/>
            <person name="Clum A."/>
            <person name="Steindorff A."/>
            <person name="Ohm R."/>
            <person name="Martin F."/>
            <person name="Silar P."/>
            <person name="Natvig D."/>
            <person name="Lalanne C."/>
            <person name="Gautier V."/>
            <person name="Ament-Velasquez S.L."/>
            <person name="Kruys A."/>
            <person name="Hutchinson M.I."/>
            <person name="Powell A.J."/>
            <person name="Barry K."/>
            <person name="Miller A.N."/>
            <person name="Grigoriev I.V."/>
            <person name="Debuchy R."/>
            <person name="Gladieux P."/>
            <person name="Thoren M.H."/>
            <person name="Johannesson H."/>
        </authorList>
    </citation>
    <scope>NUCLEOTIDE SEQUENCE</scope>
    <source>
        <strain evidence="3">CBS 118394</strain>
    </source>
</reference>
<feature type="compositionally biased region" description="Polar residues" evidence="1">
    <location>
        <begin position="265"/>
        <end position="276"/>
    </location>
</feature>
<comment type="caution">
    <text evidence="3">The sequence shown here is derived from an EMBL/GenBank/DDBJ whole genome shotgun (WGS) entry which is preliminary data.</text>
</comment>
<feature type="compositionally biased region" description="Basic and acidic residues" evidence="1">
    <location>
        <begin position="662"/>
        <end position="672"/>
    </location>
</feature>
<dbReference type="Gene3D" id="3.30.70.330">
    <property type="match status" value="1"/>
</dbReference>
<evidence type="ECO:0000259" key="2">
    <source>
        <dbReference type="PROSITE" id="PS50800"/>
    </source>
</evidence>
<gene>
    <name evidence="3" type="ORF">B0H66DRAFT_246336</name>
</gene>
<dbReference type="CDD" id="cd12432">
    <property type="entry name" value="RRM_ACINU"/>
    <property type="match status" value="1"/>
</dbReference>
<evidence type="ECO:0000256" key="1">
    <source>
        <dbReference type="SAM" id="MobiDB-lite"/>
    </source>
</evidence>
<feature type="compositionally biased region" description="Basic and acidic residues" evidence="1">
    <location>
        <begin position="234"/>
        <end position="243"/>
    </location>
</feature>
<dbReference type="InterPro" id="IPR003034">
    <property type="entry name" value="SAP_dom"/>
</dbReference>
<feature type="compositionally biased region" description="Basic and acidic residues" evidence="1">
    <location>
        <begin position="79"/>
        <end position="90"/>
    </location>
</feature>
<feature type="compositionally biased region" description="Basic and acidic residues" evidence="1">
    <location>
        <begin position="132"/>
        <end position="148"/>
    </location>
</feature>
<proteinExistence type="predicted"/>
<dbReference type="Proteomes" id="UP001283341">
    <property type="component" value="Unassembled WGS sequence"/>
</dbReference>
<feature type="compositionally biased region" description="Basic and acidic residues" evidence="1">
    <location>
        <begin position="103"/>
        <end position="113"/>
    </location>
</feature>
<dbReference type="InterPro" id="IPR035979">
    <property type="entry name" value="RBD_domain_sf"/>
</dbReference>
<organism evidence="3 4">
    <name type="scientific">Apodospora peruviana</name>
    <dbReference type="NCBI Taxonomy" id="516989"/>
    <lineage>
        <taxon>Eukaryota</taxon>
        <taxon>Fungi</taxon>
        <taxon>Dikarya</taxon>
        <taxon>Ascomycota</taxon>
        <taxon>Pezizomycotina</taxon>
        <taxon>Sordariomycetes</taxon>
        <taxon>Sordariomycetidae</taxon>
        <taxon>Sordariales</taxon>
        <taxon>Lasiosphaeriaceae</taxon>
        <taxon>Apodospora</taxon>
    </lineage>
</organism>
<name>A0AAE0M4E4_9PEZI</name>
<dbReference type="InterPro" id="IPR034257">
    <property type="entry name" value="Acinus_RRM"/>
</dbReference>
<dbReference type="SMART" id="SM00513">
    <property type="entry name" value="SAP"/>
    <property type="match status" value="1"/>
</dbReference>
<dbReference type="PANTHER" id="PTHR47031:SF3">
    <property type="entry name" value="SAP DOMAIN-CONTAINING PROTEIN"/>
    <property type="match status" value="1"/>
</dbReference>
<feature type="compositionally biased region" description="Basic and acidic residues" evidence="1">
    <location>
        <begin position="56"/>
        <end position="70"/>
    </location>
</feature>
<evidence type="ECO:0000313" key="3">
    <source>
        <dbReference type="EMBL" id="KAK3318650.1"/>
    </source>
</evidence>
<dbReference type="InterPro" id="IPR036361">
    <property type="entry name" value="SAP_dom_sf"/>
</dbReference>
<dbReference type="Gene3D" id="1.10.720.30">
    <property type="entry name" value="SAP domain"/>
    <property type="match status" value="1"/>
</dbReference>
<dbReference type="PANTHER" id="PTHR47031">
    <property type="entry name" value="SAP DNA-BINDING DOMAIN-CONTAINING PROTEIN"/>
    <property type="match status" value="1"/>
</dbReference>
<keyword evidence="4" id="KW-1185">Reference proteome</keyword>
<dbReference type="SUPFAM" id="SSF68906">
    <property type="entry name" value="SAP domain"/>
    <property type="match status" value="1"/>
</dbReference>
<sequence length="672" mass="74432">MATDWSRLTVVDLRQELKRRGLPQTGKKADLVERLATADTEEDSARETSNTLTPQPDEKEHESTPAKKSPEFQPTLTSKLEHVEATEVAKELSASTPSAESAPEDKRDTEDASKPTTAHVPSTAATTLKSEVVSDTKVGDVADEKMEDPVSAEPDSTAPELSPDLSKDIRGRKRRSRSPPPSDDESSRKRTRPSDENETENGAPIHAITVKSPRGEVMPLQDDLTGNDVSYAKIHPDIPETQHESNQQGDPDEDDQMDSAGTKENGAQAQEENNLFTEDRDRDTHRADTYERRPSTNDDRMDVTTGDLSPAEHPATTALYIKNFMRPLKAPMLREYLEDIATPPGKTPDPNIIEEFFLDQIRTHAFVRFSSVSAAARVRVSLHGKVWPQESNRKELWVDFIPPDKVEEWSATENAEGPRGGLSRWEVRYEEDQDGRIMAKLVNAAAAGPPPRQPAARPQAPPSAVNIPTGPRQYPGIEAAPSGPRGRGNTRDMRGFQDTEGMKRTTCAGPVIYYKPVSAELAQRRLENMRSYYTRDRHRDLGRPDEINRYTFEDGDQFVDRGKEVFVGIRPPHRENERRRGGGGYGGGYGGGNGDWGRHRGGPPFRGPRGGDRYYGGSRNEPPPPSRRDDVPRSRFDGAPLPTYGGGGGGGFRSDQRGGGGGRRDNFRNNRY</sequence>
<dbReference type="GO" id="GO:0003676">
    <property type="term" value="F:nucleic acid binding"/>
    <property type="evidence" value="ECO:0007669"/>
    <property type="project" value="InterPro"/>
</dbReference>
<dbReference type="Pfam" id="PF02037">
    <property type="entry name" value="SAP"/>
    <property type="match status" value="1"/>
</dbReference>
<dbReference type="AlphaFoldDB" id="A0AAE0M4E4"/>